<sequence length="469" mass="50994">MIDDSGQSGAKEAKDTPNSNNSIISNSSAHKEPYALEYLKDISSGASTTKYFEGPLNNRSVYGDTPFMKEGQGKPAIETSRKKYAPNADKPTTAAADNGTDINKAKQQVDPFGTAQVFMNMINQFNQIRSTMASAPNTNPNQPSCAELLQLAFYGALCLLSNKYTFNKVITVFSKTFITNSFSTIDVKYQALVKQSLLKLIQDAIRYGENNIPVSVLPVLVYGERVPSPLITTVPDLYCQVYYTTNMDPYPGYIQWKSQNNDIVYSRRTETQLPYESPDQEMVMISERIIAAFLDPYVKNEILTTDVLNLILSQEDSILKTSGIEKNVGKNGSSSDNLLSFLGALGTAVNFAQTVHLPNSVLNTSKINEAMSKFTQGMSMLKVMKNQSIPSLDQMNSLSGINVPSDLLSSVGIPSGISNIPVAALSSFGITNEVINQIGSTVIGDAMNAANITASVIDQTKNLIKVIGV</sequence>
<dbReference type="EMBL" id="LR796734">
    <property type="protein sequence ID" value="CAB4162779.1"/>
    <property type="molecule type" value="Genomic_DNA"/>
</dbReference>
<proteinExistence type="predicted"/>
<evidence type="ECO:0000313" key="2">
    <source>
        <dbReference type="EMBL" id="CAB4162779.1"/>
    </source>
</evidence>
<accession>A0A6J5NTL0</accession>
<organism evidence="2">
    <name type="scientific">uncultured Caudovirales phage</name>
    <dbReference type="NCBI Taxonomy" id="2100421"/>
    <lineage>
        <taxon>Viruses</taxon>
        <taxon>Duplodnaviria</taxon>
        <taxon>Heunggongvirae</taxon>
        <taxon>Uroviricota</taxon>
        <taxon>Caudoviricetes</taxon>
        <taxon>Peduoviridae</taxon>
        <taxon>Maltschvirus</taxon>
        <taxon>Maltschvirus maltsch</taxon>
    </lineage>
</organism>
<evidence type="ECO:0000256" key="1">
    <source>
        <dbReference type="SAM" id="MobiDB-lite"/>
    </source>
</evidence>
<feature type="region of interest" description="Disordered" evidence="1">
    <location>
        <begin position="63"/>
        <end position="98"/>
    </location>
</feature>
<gene>
    <name evidence="2" type="ORF">UFOVP787_113</name>
</gene>
<reference evidence="2" key="1">
    <citation type="submission" date="2020-04" db="EMBL/GenBank/DDBJ databases">
        <authorList>
            <person name="Chiriac C."/>
            <person name="Salcher M."/>
            <person name="Ghai R."/>
            <person name="Kavagutti S V."/>
        </authorList>
    </citation>
    <scope>NUCLEOTIDE SEQUENCE</scope>
</reference>
<name>A0A6J5NTL0_9CAUD</name>
<feature type="compositionally biased region" description="Low complexity" evidence="1">
    <location>
        <begin position="18"/>
        <end position="28"/>
    </location>
</feature>
<protein>
    <submittedName>
        <fullName evidence="2">Uncharacterized protein</fullName>
    </submittedName>
</protein>
<feature type="region of interest" description="Disordered" evidence="1">
    <location>
        <begin position="1"/>
        <end position="30"/>
    </location>
</feature>